<gene>
    <name evidence="2" type="primary">fadM</name>
    <name evidence="2" type="ORF">KS4_04850</name>
</gene>
<dbReference type="SUPFAM" id="SSF54637">
    <property type="entry name" value="Thioesterase/thiol ester dehydrase-isomerase"/>
    <property type="match status" value="1"/>
</dbReference>
<dbReference type="PANTHER" id="PTHR31793:SF37">
    <property type="entry name" value="ACYL-COA THIOESTER HYDROLASE YBGC"/>
    <property type="match status" value="1"/>
</dbReference>
<dbReference type="AlphaFoldDB" id="A0A517YQE9"/>
<accession>A0A517YQE9</accession>
<dbReference type="InterPro" id="IPR050563">
    <property type="entry name" value="4-hydroxybenzoyl-CoA_TE"/>
</dbReference>
<dbReference type="KEGG" id="pcor:KS4_04850"/>
<dbReference type="EC" id="3.1.2.-" evidence="2"/>
<dbReference type="RefSeq" id="WP_145074068.1">
    <property type="nucleotide sequence ID" value="NZ_CP036425.1"/>
</dbReference>
<dbReference type="GO" id="GO:0047617">
    <property type="term" value="F:fatty acyl-CoA hydrolase activity"/>
    <property type="evidence" value="ECO:0007669"/>
    <property type="project" value="TreeGrafter"/>
</dbReference>
<keyword evidence="1 2" id="KW-0378">Hydrolase</keyword>
<dbReference type="InterPro" id="IPR029069">
    <property type="entry name" value="HotDog_dom_sf"/>
</dbReference>
<name>A0A517YQE9_9BACT</name>
<keyword evidence="3" id="KW-1185">Reference proteome</keyword>
<reference evidence="2 3" key="1">
    <citation type="submission" date="2019-02" db="EMBL/GenBank/DDBJ databases">
        <title>Deep-cultivation of Planctomycetes and their phenomic and genomic characterization uncovers novel biology.</title>
        <authorList>
            <person name="Wiegand S."/>
            <person name="Jogler M."/>
            <person name="Boedeker C."/>
            <person name="Pinto D."/>
            <person name="Vollmers J."/>
            <person name="Rivas-Marin E."/>
            <person name="Kohn T."/>
            <person name="Peeters S.H."/>
            <person name="Heuer A."/>
            <person name="Rast P."/>
            <person name="Oberbeckmann S."/>
            <person name="Bunk B."/>
            <person name="Jeske O."/>
            <person name="Meyerdierks A."/>
            <person name="Storesund J.E."/>
            <person name="Kallscheuer N."/>
            <person name="Luecker S."/>
            <person name="Lage O.M."/>
            <person name="Pohl T."/>
            <person name="Merkel B.J."/>
            <person name="Hornburger P."/>
            <person name="Mueller R.-W."/>
            <person name="Bruemmer F."/>
            <person name="Labrenz M."/>
            <person name="Spormann A.M."/>
            <person name="Op den Camp H."/>
            <person name="Overmann J."/>
            <person name="Amann R."/>
            <person name="Jetten M.S.M."/>
            <person name="Mascher T."/>
            <person name="Medema M.H."/>
            <person name="Devos D.P."/>
            <person name="Kaster A.-K."/>
            <person name="Ovreas L."/>
            <person name="Rohde M."/>
            <person name="Galperin M.Y."/>
            <person name="Jogler C."/>
        </authorList>
    </citation>
    <scope>NUCLEOTIDE SEQUENCE [LARGE SCALE GENOMIC DNA]</scope>
    <source>
        <strain evidence="2 3">KS4</strain>
    </source>
</reference>
<sequence length="164" mass="19287">MDKRAIKSEKQQELNLYTNDGCKILFDVKKPFIYHVQIDGGDIDDQGHVNNVTYVKWMEQAATAHSTSLGYDWQRYKELGASFFVRRHEVEYLAQSFLEDPIVIATWPDKMEKFTALRRYEIVRVSDGQTLVRAMTTWIFVDMSTDRPRRMPGELIEEFLQSVR</sequence>
<dbReference type="PANTHER" id="PTHR31793">
    <property type="entry name" value="4-HYDROXYBENZOYL-COA THIOESTERASE FAMILY MEMBER"/>
    <property type="match status" value="1"/>
</dbReference>
<dbReference type="EMBL" id="CP036425">
    <property type="protein sequence ID" value="QDU32453.1"/>
    <property type="molecule type" value="Genomic_DNA"/>
</dbReference>
<dbReference type="Pfam" id="PF13279">
    <property type="entry name" value="4HBT_2"/>
    <property type="match status" value="1"/>
</dbReference>
<evidence type="ECO:0000313" key="3">
    <source>
        <dbReference type="Proteomes" id="UP000317369"/>
    </source>
</evidence>
<dbReference type="Proteomes" id="UP000317369">
    <property type="component" value="Chromosome"/>
</dbReference>
<dbReference type="CDD" id="cd00586">
    <property type="entry name" value="4HBT"/>
    <property type="match status" value="1"/>
</dbReference>
<evidence type="ECO:0000256" key="1">
    <source>
        <dbReference type="ARBA" id="ARBA00022801"/>
    </source>
</evidence>
<dbReference type="OrthoDB" id="9801517at2"/>
<protein>
    <submittedName>
        <fullName evidence="2">Long-chain acyl-CoA thioesterase FadM</fullName>
        <ecNumber evidence="2">3.1.2.-</ecNumber>
    </submittedName>
</protein>
<dbReference type="Gene3D" id="3.10.129.10">
    <property type="entry name" value="Hotdog Thioesterase"/>
    <property type="match status" value="1"/>
</dbReference>
<evidence type="ECO:0000313" key="2">
    <source>
        <dbReference type="EMBL" id="QDU32453.1"/>
    </source>
</evidence>
<organism evidence="2 3">
    <name type="scientific">Poriferisphaera corsica</name>
    <dbReference type="NCBI Taxonomy" id="2528020"/>
    <lineage>
        <taxon>Bacteria</taxon>
        <taxon>Pseudomonadati</taxon>
        <taxon>Planctomycetota</taxon>
        <taxon>Phycisphaerae</taxon>
        <taxon>Phycisphaerales</taxon>
        <taxon>Phycisphaeraceae</taxon>
        <taxon>Poriferisphaera</taxon>
    </lineage>
</organism>
<proteinExistence type="predicted"/>